<dbReference type="AlphaFoldDB" id="A0A4S2MC49"/>
<keyword evidence="2" id="KW-1185">Reference proteome</keyword>
<evidence type="ECO:0000313" key="2">
    <source>
        <dbReference type="Proteomes" id="UP000308267"/>
    </source>
</evidence>
<evidence type="ECO:0000313" key="1">
    <source>
        <dbReference type="EMBL" id="TGZ74161.1"/>
    </source>
</evidence>
<protein>
    <submittedName>
        <fullName evidence="1">Uncharacterized protein</fullName>
    </submittedName>
</protein>
<reference evidence="1 2" key="1">
    <citation type="journal article" date="2019" name="BMC Genomics">
        <title>New insights from Opisthorchis felineus genome: update on genomics of the epidemiologically important liver flukes.</title>
        <authorList>
            <person name="Ershov N.I."/>
            <person name="Mordvinov V.A."/>
            <person name="Prokhortchouk E.B."/>
            <person name="Pakharukova M.Y."/>
            <person name="Gunbin K.V."/>
            <person name="Ustyantsev K."/>
            <person name="Genaev M.A."/>
            <person name="Blinov A.G."/>
            <person name="Mazur A."/>
            <person name="Boulygina E."/>
            <person name="Tsygankova S."/>
            <person name="Khrameeva E."/>
            <person name="Chekanov N."/>
            <person name="Fan G."/>
            <person name="Xiao A."/>
            <person name="Zhang H."/>
            <person name="Xu X."/>
            <person name="Yang H."/>
            <person name="Solovyev V."/>
            <person name="Lee S.M."/>
            <person name="Liu X."/>
            <person name="Afonnikov D.A."/>
            <person name="Skryabin K.G."/>
        </authorList>
    </citation>
    <scope>NUCLEOTIDE SEQUENCE [LARGE SCALE GENOMIC DNA]</scope>
    <source>
        <strain evidence="1">AK-0245</strain>
        <tissue evidence="1">Whole organism</tissue>
    </source>
</reference>
<accession>A0A4S2MC49</accession>
<sequence>MVIPLPFRHPMAMNAFFHRLCVAKFRLQEVLLPSESAYACKFIIVHRLEVAYYGDMYGGKFWASEFIKIAQIYTQ</sequence>
<feature type="non-terminal residue" evidence="1">
    <location>
        <position position="75"/>
    </location>
</feature>
<organism evidence="1 2">
    <name type="scientific">Opisthorchis felineus</name>
    <dbReference type="NCBI Taxonomy" id="147828"/>
    <lineage>
        <taxon>Eukaryota</taxon>
        <taxon>Metazoa</taxon>
        <taxon>Spiralia</taxon>
        <taxon>Lophotrochozoa</taxon>
        <taxon>Platyhelminthes</taxon>
        <taxon>Trematoda</taxon>
        <taxon>Digenea</taxon>
        <taxon>Opisthorchiida</taxon>
        <taxon>Opisthorchiata</taxon>
        <taxon>Opisthorchiidae</taxon>
        <taxon>Opisthorchis</taxon>
    </lineage>
</organism>
<dbReference type="Proteomes" id="UP000308267">
    <property type="component" value="Unassembled WGS sequence"/>
</dbReference>
<gene>
    <name evidence="1" type="ORF">CRM22_001089</name>
</gene>
<name>A0A4S2MC49_OPIFE</name>
<comment type="caution">
    <text evidence="1">The sequence shown here is derived from an EMBL/GenBank/DDBJ whole genome shotgun (WGS) entry which is preliminary data.</text>
</comment>
<proteinExistence type="predicted"/>
<dbReference type="EMBL" id="SJOL01002081">
    <property type="protein sequence ID" value="TGZ74161.1"/>
    <property type="molecule type" value="Genomic_DNA"/>
</dbReference>